<name>A0ABR6DST4_9FLAO</name>
<reference evidence="2 3" key="1">
    <citation type="submission" date="2020-08" db="EMBL/GenBank/DDBJ databases">
        <title>Genomic Encyclopedia of Type Strains, Phase IV (KMG-IV): sequencing the most valuable type-strain genomes for metagenomic binning, comparative biology and taxonomic classification.</title>
        <authorList>
            <person name="Goeker M."/>
        </authorList>
    </citation>
    <scope>NUCLEOTIDE SEQUENCE [LARGE SCALE GENOMIC DNA]</scope>
    <source>
        <strain evidence="2 3">DSM 100397</strain>
    </source>
</reference>
<keyword evidence="1" id="KW-0812">Transmembrane</keyword>
<dbReference type="Pfam" id="PF12412">
    <property type="entry name" value="DUF3667"/>
    <property type="match status" value="1"/>
</dbReference>
<feature type="transmembrane region" description="Helical" evidence="1">
    <location>
        <begin position="124"/>
        <end position="144"/>
    </location>
</feature>
<accession>A0ABR6DST4</accession>
<protein>
    <recommendedName>
        <fullName evidence="4">DUF3667 domain-containing protein</fullName>
    </recommendedName>
</protein>
<feature type="transmembrane region" description="Helical" evidence="1">
    <location>
        <begin position="156"/>
        <end position="178"/>
    </location>
</feature>
<keyword evidence="1" id="KW-0472">Membrane</keyword>
<dbReference type="Proteomes" id="UP000555003">
    <property type="component" value="Unassembled WGS sequence"/>
</dbReference>
<organism evidence="2 3">
    <name type="scientific">Flavobacterium gossypii</name>
    <dbReference type="NCBI Taxonomy" id="1646119"/>
    <lineage>
        <taxon>Bacteria</taxon>
        <taxon>Pseudomonadati</taxon>
        <taxon>Bacteroidota</taxon>
        <taxon>Flavobacteriia</taxon>
        <taxon>Flavobacteriales</taxon>
        <taxon>Flavobacteriaceae</taxon>
        <taxon>Flavobacterium</taxon>
    </lineage>
</organism>
<gene>
    <name evidence="2" type="ORF">GGR22_002929</name>
</gene>
<dbReference type="RefSeq" id="WP_182494208.1">
    <property type="nucleotide sequence ID" value="NZ_JACJIS010000003.1"/>
</dbReference>
<sequence length="245" mass="28322">MNAICKNCGQEINGNFCSKCGQSADTHPINLHYLWHDIQHGVFHFDKGLLYTAKELFTRPGHSIREFIEGKRVSHFKPTAMIFLLGSFYGLLYHYFHIEIPDNTASGDSKQATQIMSNWIIEHYALATLFTIPLISIASFFSFWKRGYNLVEHLVLNSFIAGQKLMLQFVFFPLLYIFNGSKTMLLLSGISILIDFLLAIWTYNQFFNTQSTLRNLLRTLLTYVYFFILTVIISTVMEMFINGNH</sequence>
<comment type="caution">
    <text evidence="2">The sequence shown here is derived from an EMBL/GenBank/DDBJ whole genome shotgun (WGS) entry which is preliminary data.</text>
</comment>
<evidence type="ECO:0008006" key="4">
    <source>
        <dbReference type="Google" id="ProtNLM"/>
    </source>
</evidence>
<proteinExistence type="predicted"/>
<evidence type="ECO:0000313" key="3">
    <source>
        <dbReference type="Proteomes" id="UP000555003"/>
    </source>
</evidence>
<feature type="transmembrane region" description="Helical" evidence="1">
    <location>
        <begin position="216"/>
        <end position="241"/>
    </location>
</feature>
<dbReference type="EMBL" id="JACJIS010000003">
    <property type="protein sequence ID" value="MBA9074756.1"/>
    <property type="molecule type" value="Genomic_DNA"/>
</dbReference>
<evidence type="ECO:0000313" key="2">
    <source>
        <dbReference type="EMBL" id="MBA9074756.1"/>
    </source>
</evidence>
<feature type="transmembrane region" description="Helical" evidence="1">
    <location>
        <begin position="79"/>
        <end position="96"/>
    </location>
</feature>
<feature type="transmembrane region" description="Helical" evidence="1">
    <location>
        <begin position="184"/>
        <end position="204"/>
    </location>
</feature>
<keyword evidence="3" id="KW-1185">Reference proteome</keyword>
<dbReference type="InterPro" id="IPR022134">
    <property type="entry name" value="DUF3667"/>
</dbReference>
<keyword evidence="1" id="KW-1133">Transmembrane helix</keyword>
<evidence type="ECO:0000256" key="1">
    <source>
        <dbReference type="SAM" id="Phobius"/>
    </source>
</evidence>